<evidence type="ECO:0000313" key="2">
    <source>
        <dbReference type="Proteomes" id="UP001152803"/>
    </source>
</evidence>
<reference evidence="1" key="1">
    <citation type="journal article" date="2023" name="Science">
        <title>Genome structures resolve the early diversification of teleost fishes.</title>
        <authorList>
            <person name="Parey E."/>
            <person name="Louis A."/>
            <person name="Montfort J."/>
            <person name="Bouchez O."/>
            <person name="Roques C."/>
            <person name="Iampietro C."/>
            <person name="Lluch J."/>
            <person name="Castinel A."/>
            <person name="Donnadieu C."/>
            <person name="Desvignes T."/>
            <person name="Floi Bucao C."/>
            <person name="Jouanno E."/>
            <person name="Wen M."/>
            <person name="Mejri S."/>
            <person name="Dirks R."/>
            <person name="Jansen H."/>
            <person name="Henkel C."/>
            <person name="Chen W.J."/>
            <person name="Zahm M."/>
            <person name="Cabau C."/>
            <person name="Klopp C."/>
            <person name="Thompson A.W."/>
            <person name="Robinson-Rechavi M."/>
            <person name="Braasch I."/>
            <person name="Lecointre G."/>
            <person name="Bobe J."/>
            <person name="Postlethwait J.H."/>
            <person name="Berthelot C."/>
            <person name="Roest Crollius H."/>
            <person name="Guiguen Y."/>
        </authorList>
    </citation>
    <scope>NUCLEOTIDE SEQUENCE</scope>
    <source>
        <strain evidence="1">Concon-B</strain>
    </source>
</reference>
<dbReference type="Proteomes" id="UP001152803">
    <property type="component" value="Unassembled WGS sequence"/>
</dbReference>
<dbReference type="EMBL" id="JAFJMO010000006">
    <property type="protein sequence ID" value="KAJ8274798.1"/>
    <property type="molecule type" value="Genomic_DNA"/>
</dbReference>
<proteinExistence type="predicted"/>
<keyword evidence="2" id="KW-1185">Reference proteome</keyword>
<evidence type="ECO:0000313" key="1">
    <source>
        <dbReference type="EMBL" id="KAJ8274798.1"/>
    </source>
</evidence>
<sequence length="74" mass="8142">MTTYSIRVLSEFSLRSGEPTGYPRVARQSRNTNVSVGSAASGAASLWFPKWLTFLLHGSELTSLPSGLQSLRRR</sequence>
<dbReference type="AlphaFoldDB" id="A0A9Q1DLL7"/>
<gene>
    <name evidence="1" type="ORF">COCON_G00094230</name>
</gene>
<organism evidence="1 2">
    <name type="scientific">Conger conger</name>
    <name type="common">Conger eel</name>
    <name type="synonym">Muraena conger</name>
    <dbReference type="NCBI Taxonomy" id="82655"/>
    <lineage>
        <taxon>Eukaryota</taxon>
        <taxon>Metazoa</taxon>
        <taxon>Chordata</taxon>
        <taxon>Craniata</taxon>
        <taxon>Vertebrata</taxon>
        <taxon>Euteleostomi</taxon>
        <taxon>Actinopterygii</taxon>
        <taxon>Neopterygii</taxon>
        <taxon>Teleostei</taxon>
        <taxon>Anguilliformes</taxon>
        <taxon>Congridae</taxon>
        <taxon>Conger</taxon>
    </lineage>
</organism>
<protein>
    <submittedName>
        <fullName evidence="1">Uncharacterized protein</fullName>
    </submittedName>
</protein>
<name>A0A9Q1DLL7_CONCO</name>
<comment type="caution">
    <text evidence="1">The sequence shown here is derived from an EMBL/GenBank/DDBJ whole genome shotgun (WGS) entry which is preliminary data.</text>
</comment>
<accession>A0A9Q1DLL7</accession>